<comment type="caution">
    <text evidence="1">The sequence shown here is derived from an EMBL/GenBank/DDBJ whole genome shotgun (WGS) entry which is preliminary data.</text>
</comment>
<keyword evidence="2" id="KW-1185">Reference proteome</keyword>
<accession>A0A100VZS2</accession>
<dbReference type="EMBL" id="BCSX01000024">
    <property type="protein sequence ID" value="GAS88992.1"/>
    <property type="molecule type" value="Genomic_DNA"/>
</dbReference>
<name>A0A100VZS2_9MYCO</name>
<organism evidence="1 2">
    <name type="scientific">Mycolicibacterium brisbanense</name>
    <dbReference type="NCBI Taxonomy" id="146020"/>
    <lineage>
        <taxon>Bacteria</taxon>
        <taxon>Bacillati</taxon>
        <taxon>Actinomycetota</taxon>
        <taxon>Actinomycetes</taxon>
        <taxon>Mycobacteriales</taxon>
        <taxon>Mycobacteriaceae</taxon>
        <taxon>Mycolicibacterium</taxon>
    </lineage>
</organism>
<proteinExistence type="predicted"/>
<sequence>MLRAVASSSEHNPLDMDTLRTRIGSTRDTLVFAVTDFGGDEIIVITHGSDHTIVARDQRKDVMPRVTDQRFGQRVVDIRSNVGVMVTALYGAIETRIRVIQAAHRLGEKPRLKVRPNNNRYTLLYVDARRRIPLIA</sequence>
<dbReference type="AlphaFoldDB" id="A0A100VZS2"/>
<evidence type="ECO:0000313" key="1">
    <source>
        <dbReference type="EMBL" id="GAS88992.1"/>
    </source>
</evidence>
<reference evidence="2" key="2">
    <citation type="submission" date="2016-02" db="EMBL/GenBank/DDBJ databases">
        <title>Draft genome sequence of five rapidly growing Mycobacterium species.</title>
        <authorList>
            <person name="Katahira K."/>
            <person name="Gotou Y."/>
            <person name="Iida K."/>
            <person name="Ogura Y."/>
            <person name="Hayashi T."/>
        </authorList>
    </citation>
    <scope>NUCLEOTIDE SEQUENCE [LARGE SCALE GENOMIC DNA]</scope>
    <source>
        <strain evidence="2">JCM15654</strain>
    </source>
</reference>
<protein>
    <submittedName>
        <fullName evidence="1">Uncharacterized protein</fullName>
    </submittedName>
</protein>
<reference evidence="2" key="1">
    <citation type="journal article" date="2016" name="Genome Announc.">
        <title>Draft Genome Sequences of Five Rapidly Growing Mycobacterium Species, M. thermoresistibile, M. fortuitum subsp. acetamidolyticum, M. canariasense, M. brisbanense, and M. novocastrense.</title>
        <authorList>
            <person name="Katahira K."/>
            <person name="Ogura Y."/>
            <person name="Gotoh Y."/>
            <person name="Hayashi T."/>
        </authorList>
    </citation>
    <scope>NUCLEOTIDE SEQUENCE [LARGE SCALE GENOMIC DNA]</scope>
    <source>
        <strain evidence="2">JCM15654</strain>
    </source>
</reference>
<gene>
    <name evidence="1" type="ORF">RMCB_3088</name>
</gene>
<dbReference type="Proteomes" id="UP000069620">
    <property type="component" value="Unassembled WGS sequence"/>
</dbReference>
<evidence type="ECO:0000313" key="2">
    <source>
        <dbReference type="Proteomes" id="UP000069620"/>
    </source>
</evidence>